<keyword evidence="1" id="KW-0378">Hydrolase</keyword>
<evidence type="ECO:0000256" key="2">
    <source>
        <dbReference type="SAM" id="Phobius"/>
    </source>
</evidence>
<reference evidence="4 5" key="1">
    <citation type="journal article" date="2018" name="Genome Announc.">
        <title>Draft Genome Sequence of "Candidatus Phycosocius bacilliformis," an Alphaproteobacterial Ectosymbiont of the Hydrocarbon-Producing Green Alga Botryococcus braunii.</title>
        <authorList>
            <person name="Tanabe Y."/>
            <person name="Yamaguchi H."/>
            <person name="Watanabe M.M."/>
        </authorList>
    </citation>
    <scope>NUCLEOTIDE SEQUENCE [LARGE SCALE GENOMIC DNA]</scope>
    <source>
        <strain evidence="4 5">BOTRYCO-2</strain>
    </source>
</reference>
<keyword evidence="2" id="KW-0472">Membrane</keyword>
<dbReference type="InterPro" id="IPR003736">
    <property type="entry name" value="PAAI_dom"/>
</dbReference>
<dbReference type="Gene3D" id="3.10.129.10">
    <property type="entry name" value="Hotdog Thioesterase"/>
    <property type="match status" value="1"/>
</dbReference>
<sequence>MKADEINQFLKQAFSGGQPPVVEAADGQTARCRIAYHPHQIRPGGTLSGPTMMALADTAAYALVLSAIGFQPLAVTTNLSIHFMRKPKPKDLIADVRMMKLGKSLAVMDVAIHSDGEEDLVAHSVVTYSIPPQSHGEQTGAA</sequence>
<accession>A0A2P2E8K7</accession>
<dbReference type="GO" id="GO:0005829">
    <property type="term" value="C:cytosol"/>
    <property type="evidence" value="ECO:0007669"/>
    <property type="project" value="TreeGrafter"/>
</dbReference>
<evidence type="ECO:0000256" key="1">
    <source>
        <dbReference type="ARBA" id="ARBA00022801"/>
    </source>
</evidence>
<dbReference type="OrthoDB" id="9805304at2"/>
<evidence type="ECO:0000259" key="3">
    <source>
        <dbReference type="Pfam" id="PF03061"/>
    </source>
</evidence>
<dbReference type="EMBL" id="BFBR01000002">
    <property type="protein sequence ID" value="GBF57403.1"/>
    <property type="molecule type" value="Genomic_DNA"/>
</dbReference>
<evidence type="ECO:0000313" key="4">
    <source>
        <dbReference type="EMBL" id="GBF57403.1"/>
    </source>
</evidence>
<dbReference type="Pfam" id="PF03061">
    <property type="entry name" value="4HBT"/>
    <property type="match status" value="1"/>
</dbReference>
<dbReference type="GO" id="GO:0061522">
    <property type="term" value="F:1,4-dihydroxy-2-naphthoyl-CoA thioesterase activity"/>
    <property type="evidence" value="ECO:0007669"/>
    <property type="project" value="TreeGrafter"/>
</dbReference>
<dbReference type="PANTHER" id="PTHR43240">
    <property type="entry name" value="1,4-DIHYDROXY-2-NAPHTHOYL-COA THIOESTERASE 1"/>
    <property type="match status" value="1"/>
</dbReference>
<organism evidence="4 5">
    <name type="scientific">Candidatus Phycosocius bacilliformis</name>
    <dbReference type="NCBI Taxonomy" id="1445552"/>
    <lineage>
        <taxon>Bacteria</taxon>
        <taxon>Pseudomonadati</taxon>
        <taxon>Pseudomonadota</taxon>
        <taxon>Alphaproteobacteria</taxon>
        <taxon>Caulobacterales</taxon>
        <taxon>Caulobacterales incertae sedis</taxon>
        <taxon>Candidatus Phycosocius</taxon>
    </lineage>
</organism>
<dbReference type="RefSeq" id="WP_108984244.1">
    <property type="nucleotide sequence ID" value="NZ_BFBR01000002.1"/>
</dbReference>
<dbReference type="Proteomes" id="UP000245086">
    <property type="component" value="Unassembled WGS sequence"/>
</dbReference>
<keyword evidence="2" id="KW-1133">Transmembrane helix</keyword>
<dbReference type="PANTHER" id="PTHR43240:SF10">
    <property type="entry name" value="BLL4964 PROTEIN"/>
    <property type="match status" value="1"/>
</dbReference>
<name>A0A2P2E8K7_9PROT</name>
<dbReference type="InterPro" id="IPR006683">
    <property type="entry name" value="Thioestr_dom"/>
</dbReference>
<keyword evidence="5" id="KW-1185">Reference proteome</keyword>
<keyword evidence="2" id="KW-0812">Transmembrane</keyword>
<comment type="caution">
    <text evidence="4">The sequence shown here is derived from an EMBL/GenBank/DDBJ whole genome shotgun (WGS) entry which is preliminary data.</text>
</comment>
<proteinExistence type="predicted"/>
<dbReference type="SUPFAM" id="SSF54637">
    <property type="entry name" value="Thioesterase/thiol ester dehydrase-isomerase"/>
    <property type="match status" value="1"/>
</dbReference>
<protein>
    <recommendedName>
        <fullName evidence="3">Thioesterase domain-containing protein</fullName>
    </recommendedName>
</protein>
<dbReference type="NCBIfam" id="TIGR00369">
    <property type="entry name" value="unchar_dom_1"/>
    <property type="match status" value="1"/>
</dbReference>
<dbReference type="InterPro" id="IPR029069">
    <property type="entry name" value="HotDog_dom_sf"/>
</dbReference>
<dbReference type="AlphaFoldDB" id="A0A2P2E8K7"/>
<feature type="domain" description="Thioesterase" evidence="3">
    <location>
        <begin position="44"/>
        <end position="118"/>
    </location>
</feature>
<dbReference type="CDD" id="cd03443">
    <property type="entry name" value="PaaI_thioesterase"/>
    <property type="match status" value="1"/>
</dbReference>
<gene>
    <name evidence="4" type="ORF">PbB2_01070</name>
</gene>
<evidence type="ECO:0000313" key="5">
    <source>
        <dbReference type="Proteomes" id="UP000245086"/>
    </source>
</evidence>
<feature type="transmembrane region" description="Helical" evidence="2">
    <location>
        <begin position="59"/>
        <end position="81"/>
    </location>
</feature>